<evidence type="ECO:0000313" key="3">
    <source>
        <dbReference type="Proteomes" id="UP000789508"/>
    </source>
</evidence>
<evidence type="ECO:0000313" key="2">
    <source>
        <dbReference type="EMBL" id="CAG8457064.1"/>
    </source>
</evidence>
<proteinExistence type="predicted"/>
<accession>A0A9N8VJE2</accession>
<comment type="caution">
    <text evidence="2">The sequence shown here is derived from an EMBL/GenBank/DDBJ whole genome shotgun (WGS) entry which is preliminary data.</text>
</comment>
<keyword evidence="3" id="KW-1185">Reference proteome</keyword>
<keyword evidence="1" id="KW-0732">Signal</keyword>
<organism evidence="2 3">
    <name type="scientific">Ambispora leptoticha</name>
    <dbReference type="NCBI Taxonomy" id="144679"/>
    <lineage>
        <taxon>Eukaryota</taxon>
        <taxon>Fungi</taxon>
        <taxon>Fungi incertae sedis</taxon>
        <taxon>Mucoromycota</taxon>
        <taxon>Glomeromycotina</taxon>
        <taxon>Glomeromycetes</taxon>
        <taxon>Archaeosporales</taxon>
        <taxon>Ambisporaceae</taxon>
        <taxon>Ambispora</taxon>
    </lineage>
</organism>
<dbReference type="AlphaFoldDB" id="A0A9N8VJE2"/>
<feature type="signal peptide" evidence="1">
    <location>
        <begin position="1"/>
        <end position="19"/>
    </location>
</feature>
<dbReference type="EMBL" id="CAJVPS010000141">
    <property type="protein sequence ID" value="CAG8457064.1"/>
    <property type="molecule type" value="Genomic_DNA"/>
</dbReference>
<protein>
    <submittedName>
        <fullName evidence="2">3885_t:CDS:1</fullName>
    </submittedName>
</protein>
<reference evidence="2" key="1">
    <citation type="submission" date="2021-06" db="EMBL/GenBank/DDBJ databases">
        <authorList>
            <person name="Kallberg Y."/>
            <person name="Tangrot J."/>
            <person name="Rosling A."/>
        </authorList>
    </citation>
    <scope>NUCLEOTIDE SEQUENCE</scope>
    <source>
        <strain evidence="2">FL130A</strain>
    </source>
</reference>
<feature type="chain" id="PRO_5040208634" evidence="1">
    <location>
        <begin position="20"/>
        <end position="41"/>
    </location>
</feature>
<dbReference type="Proteomes" id="UP000789508">
    <property type="component" value="Unassembled WGS sequence"/>
</dbReference>
<evidence type="ECO:0000256" key="1">
    <source>
        <dbReference type="SAM" id="SignalP"/>
    </source>
</evidence>
<name>A0A9N8VJE2_9GLOM</name>
<gene>
    <name evidence="2" type="ORF">ALEPTO_LOCUS1336</name>
</gene>
<sequence>MTVLRVLCVFSIHLRLVNSRETQVKRALYVRLRMFTCIDFL</sequence>